<comment type="caution">
    <text evidence="2">The sequence shown here is derived from an EMBL/GenBank/DDBJ whole genome shotgun (WGS) entry which is preliminary data.</text>
</comment>
<dbReference type="AlphaFoldDB" id="A0A9P4X3J2"/>
<reference evidence="2 3" key="1">
    <citation type="submission" date="2018-06" db="EMBL/GenBank/DDBJ databases">
        <title>Genome analysis of cellulolytic fungus Trichoderma lentiforme CFAM-422.</title>
        <authorList>
            <person name="Steindorff A.S."/>
            <person name="Formighieri E.F."/>
            <person name="Midorikawa G.E.O."/>
            <person name="Tamietti M.S."/>
            <person name="Ramos E.Z."/>
            <person name="Silva A.S."/>
            <person name="Bon E.P.S."/>
            <person name="Mendes T.D."/>
            <person name="Damaso M.C.T."/>
            <person name="Favaro L.C.L."/>
        </authorList>
    </citation>
    <scope>NUCLEOTIDE SEQUENCE [LARGE SCALE GENOMIC DNA]</scope>
    <source>
        <strain evidence="2 3">CFAM-422</strain>
    </source>
</reference>
<gene>
    <name evidence="2" type="ORF">CFAM422_012735</name>
</gene>
<dbReference type="Proteomes" id="UP000801864">
    <property type="component" value="Unassembled WGS sequence"/>
</dbReference>
<keyword evidence="3" id="KW-1185">Reference proteome</keyword>
<proteinExistence type="predicted"/>
<organism evidence="2 3">
    <name type="scientific">Trichoderma lentiforme</name>
    <dbReference type="NCBI Taxonomy" id="1567552"/>
    <lineage>
        <taxon>Eukaryota</taxon>
        <taxon>Fungi</taxon>
        <taxon>Dikarya</taxon>
        <taxon>Ascomycota</taxon>
        <taxon>Pezizomycotina</taxon>
        <taxon>Sordariomycetes</taxon>
        <taxon>Hypocreomycetidae</taxon>
        <taxon>Hypocreales</taxon>
        <taxon>Hypocreaceae</taxon>
        <taxon>Trichoderma</taxon>
    </lineage>
</organism>
<feature type="region of interest" description="Disordered" evidence="1">
    <location>
        <begin position="218"/>
        <end position="244"/>
    </location>
</feature>
<evidence type="ECO:0000313" key="3">
    <source>
        <dbReference type="Proteomes" id="UP000801864"/>
    </source>
</evidence>
<name>A0A9P4X3J2_9HYPO</name>
<evidence type="ECO:0000313" key="2">
    <source>
        <dbReference type="EMBL" id="KAF3056662.1"/>
    </source>
</evidence>
<evidence type="ECO:0000256" key="1">
    <source>
        <dbReference type="SAM" id="MobiDB-lite"/>
    </source>
</evidence>
<dbReference type="EMBL" id="QLNT01000032">
    <property type="protein sequence ID" value="KAF3056662.1"/>
    <property type="molecule type" value="Genomic_DNA"/>
</dbReference>
<sequence length="409" mass="46023">MDSIANATSECREAFQKYLKEPYPGTESDVARLFVNFERWSTSLSVDRNWPSPTLRRILSLDTLLSTDAMTKRKLTDLLLLIAKHIRQASEASVQSRTSRASTKSKGGSHSGYSDRFSESTFESFNTFVTQTGYINPLKAMKLYMKRLYDFSTLLRATVPEIRYLAPHHEKDESFWQVANVMVDYKFPDADPEIASRLAAAMILRRGRLMQLLTRRGPERLAHANTGSETKKGEEPEQAGLSISRAPTSAATVMSAGYNARNLSKVTASIVSNHVKALEYWELIPSRPKTSETGGFTCRYCHRTLQPMSALRWRRMIYAGIAVLLATAALHCADSVINMDQEDGDVASESISFSAWDNYQMSLLDDEDSDPLFDDPVNADNRDQDAVMGPWPNVEDEWGFIKANYRIVP</sequence>
<protein>
    <submittedName>
        <fullName evidence="2">Uncharacterized protein</fullName>
    </submittedName>
</protein>
<feature type="region of interest" description="Disordered" evidence="1">
    <location>
        <begin position="93"/>
        <end position="114"/>
    </location>
</feature>
<accession>A0A9P4X3J2</accession>
<feature type="compositionally biased region" description="Polar residues" evidence="1">
    <location>
        <begin position="93"/>
        <end position="112"/>
    </location>
</feature>